<dbReference type="InterPro" id="IPR010982">
    <property type="entry name" value="Lambda_DNA-bd_dom_sf"/>
</dbReference>
<evidence type="ECO:0000313" key="3">
    <source>
        <dbReference type="Proteomes" id="UP001522868"/>
    </source>
</evidence>
<evidence type="ECO:0000259" key="1">
    <source>
        <dbReference type="PROSITE" id="PS50943"/>
    </source>
</evidence>
<dbReference type="CDD" id="cd00093">
    <property type="entry name" value="HTH_XRE"/>
    <property type="match status" value="1"/>
</dbReference>
<dbReference type="EMBL" id="JALPTH010000009">
    <property type="protein sequence ID" value="MCK8678085.1"/>
    <property type="molecule type" value="Genomic_DNA"/>
</dbReference>
<dbReference type="Proteomes" id="UP001522868">
    <property type="component" value="Unassembled WGS sequence"/>
</dbReference>
<accession>A0ABT0I9W1</accession>
<dbReference type="InterPro" id="IPR001387">
    <property type="entry name" value="Cro/C1-type_HTH"/>
</dbReference>
<dbReference type="RefSeq" id="WP_248633635.1">
    <property type="nucleotide sequence ID" value="NZ_JALPTH010000009.1"/>
</dbReference>
<evidence type="ECO:0000313" key="2">
    <source>
        <dbReference type="EMBL" id="MCK8678085.1"/>
    </source>
</evidence>
<keyword evidence="3" id="KW-1185">Reference proteome</keyword>
<dbReference type="Pfam" id="PF13560">
    <property type="entry name" value="HTH_31"/>
    <property type="match status" value="1"/>
</dbReference>
<reference evidence="2 3" key="1">
    <citation type="submission" date="2022-04" db="EMBL/GenBank/DDBJ databases">
        <title>Streptomyces sp. nov. LCR6-01 isolated from Lichen of Dirinaria sp.</title>
        <authorList>
            <person name="Kanchanasin P."/>
            <person name="Tanasupawat S."/>
            <person name="Phongsopitanun W."/>
        </authorList>
    </citation>
    <scope>NUCLEOTIDE SEQUENCE [LARGE SCALE GENOMIC DNA]</scope>
    <source>
        <strain evidence="2 3">LCR6-01</strain>
    </source>
</reference>
<organism evidence="2 3">
    <name type="scientific">Streptomyces lichenis</name>
    <dbReference type="NCBI Taxonomy" id="2306967"/>
    <lineage>
        <taxon>Bacteria</taxon>
        <taxon>Bacillati</taxon>
        <taxon>Actinomycetota</taxon>
        <taxon>Actinomycetes</taxon>
        <taxon>Kitasatosporales</taxon>
        <taxon>Streptomycetaceae</taxon>
        <taxon>Streptomyces</taxon>
    </lineage>
</organism>
<dbReference type="InterPro" id="IPR043917">
    <property type="entry name" value="DUF5753"/>
</dbReference>
<protein>
    <submittedName>
        <fullName evidence="2">Helix-turn-helix domain-containing protein</fullName>
    </submittedName>
</protein>
<dbReference type="Pfam" id="PF19054">
    <property type="entry name" value="DUF5753"/>
    <property type="match status" value="1"/>
</dbReference>
<comment type="caution">
    <text evidence="2">The sequence shown here is derived from an EMBL/GenBank/DDBJ whole genome shotgun (WGS) entry which is preliminary data.</text>
</comment>
<dbReference type="SUPFAM" id="SSF47413">
    <property type="entry name" value="lambda repressor-like DNA-binding domains"/>
    <property type="match status" value="1"/>
</dbReference>
<feature type="domain" description="HTH cro/C1-type" evidence="1">
    <location>
        <begin position="13"/>
        <end position="67"/>
    </location>
</feature>
<sequence length="287" mass="33343">MPTAQHMVVGRELRRLRSAVGLQQKDAATRLGISTYILSRNETGETPCKTDTVYQACSVYGATSEERDRLLQLLAEANEERWWQGSEWRGVAKNQLLTLISLEEAANLVRVYDRDRFPGLLHTRDYAYYAIAFAAPEGTSKREIKRRTELRMERQRHFHARSGIRYICILDELCLRRTIGTPDIMIEQMEKLLSLADDPRYSFRMIPVNGHNLPTLGPTVLFDFEQPVLPTVLYEDRAESAFVCQEPDEVDQRKKRFDRLLEKSMTTLQTKRRIGQHIERIIRDGRT</sequence>
<gene>
    <name evidence="2" type="ORF">M1O15_11885</name>
</gene>
<name>A0ABT0I9W1_9ACTN</name>
<proteinExistence type="predicted"/>
<dbReference type="PROSITE" id="PS50943">
    <property type="entry name" value="HTH_CROC1"/>
    <property type="match status" value="1"/>
</dbReference>
<dbReference type="SMART" id="SM00530">
    <property type="entry name" value="HTH_XRE"/>
    <property type="match status" value="1"/>
</dbReference>
<dbReference type="Gene3D" id="1.10.260.40">
    <property type="entry name" value="lambda repressor-like DNA-binding domains"/>
    <property type="match status" value="1"/>
</dbReference>